<dbReference type="AlphaFoldDB" id="A0A6S6YPE2"/>
<keyword evidence="1" id="KW-0812">Transmembrane</keyword>
<dbReference type="RefSeq" id="WP_175173780.1">
    <property type="nucleotide sequence ID" value="NZ_CADIJX010000002.1"/>
</dbReference>
<evidence type="ECO:0000313" key="3">
    <source>
        <dbReference type="Proteomes" id="UP000494108"/>
    </source>
</evidence>
<keyword evidence="1" id="KW-0472">Membrane</keyword>
<keyword evidence="3" id="KW-1185">Reference proteome</keyword>
<protein>
    <submittedName>
        <fullName evidence="2">Uncharacterized protein</fullName>
    </submittedName>
</protein>
<organism evidence="2 3">
    <name type="scientific">Achromobacter pestifer</name>
    <dbReference type="NCBI Taxonomy" id="1353889"/>
    <lineage>
        <taxon>Bacteria</taxon>
        <taxon>Pseudomonadati</taxon>
        <taxon>Pseudomonadota</taxon>
        <taxon>Betaproteobacteria</taxon>
        <taxon>Burkholderiales</taxon>
        <taxon>Alcaligenaceae</taxon>
        <taxon>Achromobacter</taxon>
    </lineage>
</organism>
<accession>A0A6S6YPE2</accession>
<dbReference type="EMBL" id="CADIJX010000002">
    <property type="protein sequence ID" value="CAB3634798.1"/>
    <property type="molecule type" value="Genomic_DNA"/>
</dbReference>
<evidence type="ECO:0000256" key="1">
    <source>
        <dbReference type="SAM" id="Phobius"/>
    </source>
</evidence>
<feature type="transmembrane region" description="Helical" evidence="1">
    <location>
        <begin position="16"/>
        <end position="36"/>
    </location>
</feature>
<feature type="transmembrane region" description="Helical" evidence="1">
    <location>
        <begin position="155"/>
        <end position="175"/>
    </location>
</feature>
<proteinExistence type="predicted"/>
<reference evidence="2 3" key="1">
    <citation type="submission" date="2020-04" db="EMBL/GenBank/DDBJ databases">
        <authorList>
            <person name="De Canck E."/>
        </authorList>
    </citation>
    <scope>NUCLEOTIDE SEQUENCE [LARGE SCALE GENOMIC DNA]</scope>
    <source>
        <strain evidence="2 3">LMG 3431</strain>
    </source>
</reference>
<evidence type="ECO:0000313" key="2">
    <source>
        <dbReference type="EMBL" id="CAB3634798.1"/>
    </source>
</evidence>
<sequence>MTTHGSPKYLTRRRKIRCAAICGASFVLTVLVPQLYTLHLDLPRPWDLHVSQGAAEFKGHGKFGNSPGALIIEGHSYTCSSPSLLVTPDCFPYPTLKQLREELGGKTLTVTWFYQPAHLFYRNRRVLKIEQEGKIWVTPEAVIQSIKKDRENEPTYILISCVVACLVLLLFFWVIDREAERDRRIAESAGSS</sequence>
<gene>
    <name evidence="2" type="ORF">LMG3431_01426</name>
</gene>
<dbReference type="Proteomes" id="UP000494108">
    <property type="component" value="Unassembled WGS sequence"/>
</dbReference>
<keyword evidence="1" id="KW-1133">Transmembrane helix</keyword>
<name>A0A6S6YPE2_9BURK</name>